<keyword evidence="2 3" id="KW-0802">TPR repeat</keyword>
<feature type="chain" id="PRO_5012504466" evidence="4">
    <location>
        <begin position="20"/>
        <end position="1001"/>
    </location>
</feature>
<dbReference type="SMART" id="SM00028">
    <property type="entry name" value="TPR"/>
    <property type="match status" value="6"/>
</dbReference>
<name>A0A1T4JQY3_PORCN</name>
<feature type="signal peptide" evidence="4">
    <location>
        <begin position="1"/>
        <end position="19"/>
    </location>
</feature>
<dbReference type="EMBL" id="FUWL01000003">
    <property type="protein sequence ID" value="SJZ32580.1"/>
    <property type="molecule type" value="Genomic_DNA"/>
</dbReference>
<dbReference type="Gene3D" id="1.25.40.10">
    <property type="entry name" value="Tetratricopeptide repeat domain"/>
    <property type="match status" value="6"/>
</dbReference>
<dbReference type="InterPro" id="IPR013105">
    <property type="entry name" value="TPR_2"/>
</dbReference>
<dbReference type="SUPFAM" id="SSF81901">
    <property type="entry name" value="HCP-like"/>
    <property type="match status" value="1"/>
</dbReference>
<keyword evidence="1" id="KW-0677">Repeat</keyword>
<reference evidence="5 6" key="1">
    <citation type="submission" date="2017-02" db="EMBL/GenBank/DDBJ databases">
        <authorList>
            <person name="Peterson S.W."/>
        </authorList>
    </citation>
    <scope>NUCLEOTIDE SEQUENCE [LARGE SCALE GENOMIC DNA]</scope>
    <source>
        <strain evidence="5 6">ATCC 700135</strain>
    </source>
</reference>
<dbReference type="Proteomes" id="UP000189956">
    <property type="component" value="Unassembled WGS sequence"/>
</dbReference>
<evidence type="ECO:0000256" key="2">
    <source>
        <dbReference type="ARBA" id="ARBA00022803"/>
    </source>
</evidence>
<organism evidence="5 6">
    <name type="scientific">Porphyromonas cangingivalis</name>
    <dbReference type="NCBI Taxonomy" id="36874"/>
    <lineage>
        <taxon>Bacteria</taxon>
        <taxon>Pseudomonadati</taxon>
        <taxon>Bacteroidota</taxon>
        <taxon>Bacteroidia</taxon>
        <taxon>Bacteroidales</taxon>
        <taxon>Porphyromonadaceae</taxon>
        <taxon>Porphyromonas</taxon>
    </lineage>
</organism>
<evidence type="ECO:0000313" key="5">
    <source>
        <dbReference type="EMBL" id="SJZ32580.1"/>
    </source>
</evidence>
<proteinExistence type="predicted"/>
<evidence type="ECO:0000256" key="1">
    <source>
        <dbReference type="ARBA" id="ARBA00022737"/>
    </source>
</evidence>
<dbReference type="PROSITE" id="PS50293">
    <property type="entry name" value="TPR_REGION"/>
    <property type="match status" value="1"/>
</dbReference>
<dbReference type="Pfam" id="PF07719">
    <property type="entry name" value="TPR_2"/>
    <property type="match status" value="1"/>
</dbReference>
<protein>
    <submittedName>
        <fullName evidence="5">Tetratricopeptide repeat-containing protein</fullName>
    </submittedName>
</protein>
<dbReference type="InterPro" id="IPR051685">
    <property type="entry name" value="Ycf3/AcsC/BcsC/TPR_MFPF"/>
</dbReference>
<dbReference type="SUPFAM" id="SSF48452">
    <property type="entry name" value="TPR-like"/>
    <property type="match status" value="4"/>
</dbReference>
<sequence>MKKILLLLPLLGGIPAAHGQVIDRTTDVLMMANELTAIKSYVGVTSILSVRHIDKWVCPYFDEEAAYLNAIAQGALRSPEGETKLLDFIERYPHSAYRPYAQMRLGEWYFVQGNYRSAAYWFKQYDPFLLPDEMAQASDYYLSFSLMRDGREEQALGHFRPLIGTKTFGRDATFYSGYILSRLGRTDEAVALLDDVSHDGEYGAYACAYMASGLLAKGRYSEAMEKVRVGERQDIRDTEVRLSLLRSGGLAASALSQREVAISYLQDYMRLAPKAGRLEMITLGKELFDAGRYEESVESLAKASEERHPDFMGQLALYYEGLGQLALNHPMKAHIAFDRAAELDVYPRLTETARFNAALALYSNNPGKMNEGTDRLADYLVHYPQGEYAAQAVDHLKDAYLNDPDVDKALASIERITPLPAPLRRTLEKVRLRSANTQLDKGNTSSASRQYDNIIRNNADPASVAEAHLWKGEVAYREGRYGDAIASTQSYLKVRPQDTPVNPNAYYNLGYAYYNLSRWREAEESFREFLRVRPDATADEQTVIYSRLADIEVFGRNYSRALSLYDTAIQKGGNEADYAYFKRGMTYGYLKEYRTKADYLALLSSKYPSSKYVPEALYEQGRALSLLNDERSAQGVFQRVFEQYPNTDIAPKAGVQLALSYFNMQKLDEAARIYEMVARKYPKTDEAKAAMEDLKGISIELNRVDEYAALAREIGLGSAVSASEMDSLAYLAAEKIVGEGKASRSIEALDKYVAAHPDGVFVKKALYTKALVHYQNKAYREATLTLEQLLPDLVGDAELERDAYKVLTAAYVDWGRPDKAAELYLAQALKTKSLTDRSVFVSKAVDNALASSSEDFILSMADDIARDRISINEKVKSRVYGEALHILARSNRKQEALIYADRILMLGDHGQHARAGVVKALELYDRGQNTQARNAAQKVIDMGTTDTYWLARAFVLLADTYIKEGDKVSAKTYLEGVKSNYNNKTDGIINMINERLSKIQN</sequence>
<dbReference type="RefSeq" id="WP_078735498.1">
    <property type="nucleotide sequence ID" value="NZ_CALTZT010000002.1"/>
</dbReference>
<evidence type="ECO:0000313" key="6">
    <source>
        <dbReference type="Proteomes" id="UP000189956"/>
    </source>
</evidence>
<dbReference type="InterPro" id="IPR011990">
    <property type="entry name" value="TPR-like_helical_dom_sf"/>
</dbReference>
<gene>
    <name evidence="5" type="ORF">SAMN02745205_00300</name>
</gene>
<dbReference type="Pfam" id="PF13432">
    <property type="entry name" value="TPR_16"/>
    <property type="match status" value="1"/>
</dbReference>
<dbReference type="AlphaFoldDB" id="A0A1T4JQY3"/>
<dbReference type="InterPro" id="IPR019734">
    <property type="entry name" value="TPR_rpt"/>
</dbReference>
<dbReference type="PANTHER" id="PTHR44943">
    <property type="entry name" value="CELLULOSE SYNTHASE OPERON PROTEIN C"/>
    <property type="match status" value="1"/>
</dbReference>
<evidence type="ECO:0000256" key="4">
    <source>
        <dbReference type="SAM" id="SignalP"/>
    </source>
</evidence>
<dbReference type="Pfam" id="PF13174">
    <property type="entry name" value="TPR_6"/>
    <property type="match status" value="2"/>
</dbReference>
<dbReference type="PANTHER" id="PTHR44943:SF8">
    <property type="entry name" value="TPR REPEAT-CONTAINING PROTEIN MJ0263"/>
    <property type="match status" value="1"/>
</dbReference>
<evidence type="ECO:0000256" key="3">
    <source>
        <dbReference type="PROSITE-ProRule" id="PRU00339"/>
    </source>
</evidence>
<accession>A0A1T4JQY3</accession>
<dbReference type="PROSITE" id="PS50005">
    <property type="entry name" value="TPR"/>
    <property type="match status" value="1"/>
</dbReference>
<feature type="repeat" description="TPR" evidence="3">
    <location>
        <begin position="503"/>
        <end position="536"/>
    </location>
</feature>
<keyword evidence="4" id="KW-0732">Signal</keyword>